<evidence type="ECO:0000256" key="1">
    <source>
        <dbReference type="SAM" id="MobiDB-lite"/>
    </source>
</evidence>
<feature type="compositionally biased region" description="Low complexity" evidence="1">
    <location>
        <begin position="77"/>
        <end position="91"/>
    </location>
</feature>
<accession>A0A8A4XCZ7</accession>
<feature type="compositionally biased region" description="Polar residues" evidence="1">
    <location>
        <begin position="182"/>
        <end position="197"/>
    </location>
</feature>
<evidence type="ECO:0000313" key="2">
    <source>
        <dbReference type="EMBL" id="QTE04131.1"/>
    </source>
</evidence>
<sequence>MPLKPDANRTPNEIPKFEEEESEISELADLELNEFRTGITRGGYTSTPSRPSLRNRPTSRNPVRHGYNTRSKPLSADPEPSTETGPSSSDPQPGPSTEPDPVEIPSGGSEIAETSFNSGDNLLNSLDPQSSLNIGGGSSLFDSGAGLLSSGASAVSSTTSTVASVGAAVALGAASSAVGYGISSTLSPDKGDQQSPNKPSPAKKRKGGKPLPRLEISDRSQGLRDQDIANYRSKLREWINKEFPQVSLNSSKQAPSTCKYVFILLIYYSV</sequence>
<dbReference type="EMBL" id="MW046638">
    <property type="protein sequence ID" value="QTE04131.1"/>
    <property type="molecule type" value="Genomic_DNA"/>
</dbReference>
<name>A0A8A4XCZ7_9VIRU</name>
<proteinExistence type="predicted"/>
<feature type="compositionally biased region" description="Polar residues" evidence="1">
    <location>
        <begin position="112"/>
        <end position="133"/>
    </location>
</feature>
<reference evidence="2" key="1">
    <citation type="submission" date="2020-09" db="EMBL/GenBank/DDBJ databases">
        <authorList>
            <person name="Dai Z."/>
            <person name="Yang S."/>
            <person name="Zhang W."/>
        </authorList>
    </citation>
    <scope>NUCLEOTIDE SEQUENCE</scope>
    <source>
        <strain evidence="2">Brs113par013</strain>
    </source>
</reference>
<feature type="compositionally biased region" description="Polar residues" evidence="1">
    <location>
        <begin position="43"/>
        <end position="61"/>
    </location>
</feature>
<feature type="compositionally biased region" description="Acidic residues" evidence="1">
    <location>
        <begin position="18"/>
        <end position="32"/>
    </location>
</feature>
<reference evidence="2" key="2">
    <citation type="journal article" date="2022" name="Gigascience">
        <title>Parvovirus dark matter in the cloaca of wild birds.</title>
        <authorList>
            <person name="Dai Z."/>
            <person name="Wang H."/>
            <person name="Wu H."/>
            <person name="Zhang Q."/>
            <person name="Ji L."/>
            <person name="Wang X."/>
            <person name="Shen Q."/>
            <person name="Yang S."/>
            <person name="Ma X."/>
            <person name="Shan T."/>
            <person name="Zhang W."/>
        </authorList>
    </citation>
    <scope>NUCLEOTIDE SEQUENCE</scope>
    <source>
        <strain evidence="2">Brs113par013</strain>
    </source>
</reference>
<organism evidence="2">
    <name type="scientific">Lanius cristatus ambidensovirus</name>
    <dbReference type="NCBI Taxonomy" id="2794461"/>
    <lineage>
        <taxon>Viruses</taxon>
        <taxon>Monodnaviria</taxon>
        <taxon>Shotokuvirae</taxon>
        <taxon>Cossaviricota</taxon>
        <taxon>Quintoviricetes</taxon>
        <taxon>Piccovirales</taxon>
        <taxon>Parvoviridae</taxon>
        <taxon>Densovirinae</taxon>
        <taxon>Ambidensovirus</taxon>
    </lineage>
</organism>
<feature type="region of interest" description="Disordered" evidence="1">
    <location>
        <begin position="182"/>
        <end position="222"/>
    </location>
</feature>
<feature type="compositionally biased region" description="Low complexity" evidence="1">
    <location>
        <begin position="139"/>
        <end position="154"/>
    </location>
</feature>
<feature type="region of interest" description="Disordered" evidence="1">
    <location>
        <begin position="1"/>
        <end position="154"/>
    </location>
</feature>
<protein>
    <submittedName>
        <fullName evidence="2">Uncharacterized protein</fullName>
    </submittedName>
</protein>